<feature type="compositionally biased region" description="Polar residues" evidence="1">
    <location>
        <begin position="90"/>
        <end position="104"/>
    </location>
</feature>
<name>A0A3L8DXW0_OOCBI</name>
<feature type="region of interest" description="Disordered" evidence="1">
    <location>
        <begin position="90"/>
        <end position="111"/>
    </location>
</feature>
<evidence type="ECO:0000256" key="1">
    <source>
        <dbReference type="SAM" id="MobiDB-lite"/>
    </source>
</evidence>
<gene>
    <name evidence="3" type="ORF">DMN91_001460</name>
</gene>
<protein>
    <recommendedName>
        <fullName evidence="5">Short neuropeptide F</fullName>
    </recommendedName>
</protein>
<dbReference type="EMBL" id="QOIP01000002">
    <property type="protein sequence ID" value="RLU25304.1"/>
    <property type="molecule type" value="Genomic_DNA"/>
</dbReference>
<comment type="caution">
    <text evidence="3">The sequence shown here is derived from an EMBL/GenBank/DDBJ whole genome shotgun (WGS) entry which is preliminary data.</text>
</comment>
<evidence type="ECO:0000313" key="3">
    <source>
        <dbReference type="EMBL" id="RLU25304.1"/>
    </source>
</evidence>
<accession>A0A3L8DXW0</accession>
<dbReference type="OrthoDB" id="6514900at2759"/>
<feature type="chain" id="PRO_5018320049" description="Short neuropeptide F" evidence="2">
    <location>
        <begin position="23"/>
        <end position="111"/>
    </location>
</feature>
<dbReference type="AlphaFoldDB" id="A0A3L8DXW0"/>
<proteinExistence type="predicted"/>
<keyword evidence="2" id="KW-0732">Signal</keyword>
<dbReference type="Proteomes" id="UP000279307">
    <property type="component" value="Chromosome 2"/>
</dbReference>
<evidence type="ECO:0000256" key="2">
    <source>
        <dbReference type="SAM" id="SignalP"/>
    </source>
</evidence>
<organism evidence="3 4">
    <name type="scientific">Ooceraea biroi</name>
    <name type="common">Clonal raider ant</name>
    <name type="synonym">Cerapachys biroi</name>
    <dbReference type="NCBI Taxonomy" id="2015173"/>
    <lineage>
        <taxon>Eukaryota</taxon>
        <taxon>Metazoa</taxon>
        <taxon>Ecdysozoa</taxon>
        <taxon>Arthropoda</taxon>
        <taxon>Hexapoda</taxon>
        <taxon>Insecta</taxon>
        <taxon>Pterygota</taxon>
        <taxon>Neoptera</taxon>
        <taxon>Endopterygota</taxon>
        <taxon>Hymenoptera</taxon>
        <taxon>Apocrita</taxon>
        <taxon>Aculeata</taxon>
        <taxon>Formicoidea</taxon>
        <taxon>Formicidae</taxon>
        <taxon>Dorylinae</taxon>
        <taxon>Ooceraea</taxon>
    </lineage>
</organism>
<reference evidence="3 4" key="1">
    <citation type="journal article" date="2018" name="Genome Res.">
        <title>The genomic architecture and molecular evolution of ant odorant receptors.</title>
        <authorList>
            <person name="McKenzie S.K."/>
            <person name="Kronauer D.J.C."/>
        </authorList>
    </citation>
    <scope>NUCLEOTIDE SEQUENCE [LARGE SCALE GENOMIC DNA]</scope>
    <source>
        <strain evidence="3">Clonal line C1</strain>
    </source>
</reference>
<feature type="signal peptide" evidence="2">
    <location>
        <begin position="1"/>
        <end position="22"/>
    </location>
</feature>
<sequence>MQRTLMVIWILVALTLPGFIHGRPAADDGRSVLSMFTAHASKLEDVLDYEQKPTSLFAQGGSLVPTKLRVNRSSDHRLSELETLMTMSKINSKRSPLPTGQASRQLDPARM</sequence>
<evidence type="ECO:0000313" key="4">
    <source>
        <dbReference type="Proteomes" id="UP000279307"/>
    </source>
</evidence>
<evidence type="ECO:0008006" key="5">
    <source>
        <dbReference type="Google" id="ProtNLM"/>
    </source>
</evidence>